<proteinExistence type="predicted"/>
<protein>
    <submittedName>
        <fullName evidence="6">Intracellular septation protein A</fullName>
    </submittedName>
</protein>
<accession>A0A846MV60</accession>
<evidence type="ECO:0000256" key="2">
    <source>
        <dbReference type="ARBA" id="ARBA00022692"/>
    </source>
</evidence>
<dbReference type="AlphaFoldDB" id="A0A846MV60"/>
<sequence length="189" mass="21072">MLLVKAVLPILRDLLATFVFVALFWTVGVYPATAVGISLIVAQTLYMHFRGHKIGALHWLSLVLIATFGGLTILFHRPHFIMIKPSLLWFALGVVMLRRDWMEPYLPPFVVAHLEERQIAKAGYAYAALMFVLAVANVVVVKLFSPNFWAAYALLGPTLAQAVLFGIFYLCFHKQIAAGMRAEKQKAAA</sequence>
<evidence type="ECO:0000256" key="1">
    <source>
        <dbReference type="ARBA" id="ARBA00022475"/>
    </source>
</evidence>
<evidence type="ECO:0000313" key="7">
    <source>
        <dbReference type="Proteomes" id="UP000570514"/>
    </source>
</evidence>
<dbReference type="RefSeq" id="WP_167080878.1">
    <property type="nucleotide sequence ID" value="NZ_BAAADC010000001.1"/>
</dbReference>
<dbReference type="EMBL" id="JAASRM010000001">
    <property type="protein sequence ID" value="NIK87344.1"/>
    <property type="molecule type" value="Genomic_DNA"/>
</dbReference>
<keyword evidence="7" id="KW-1185">Reference proteome</keyword>
<dbReference type="PANTHER" id="PTHR36917:SF1">
    <property type="entry name" value="INNER MEMBRANE-SPANNING PROTEIN YCIB"/>
    <property type="match status" value="1"/>
</dbReference>
<feature type="transmembrane region" description="Helical" evidence="5">
    <location>
        <begin position="150"/>
        <end position="172"/>
    </location>
</feature>
<feature type="transmembrane region" description="Helical" evidence="5">
    <location>
        <begin position="54"/>
        <end position="75"/>
    </location>
</feature>
<comment type="caution">
    <text evidence="6">The sequence shown here is derived from an EMBL/GenBank/DDBJ whole genome shotgun (WGS) entry which is preliminary data.</text>
</comment>
<keyword evidence="3 5" id="KW-1133">Transmembrane helix</keyword>
<evidence type="ECO:0000256" key="4">
    <source>
        <dbReference type="ARBA" id="ARBA00023136"/>
    </source>
</evidence>
<feature type="transmembrane region" description="Helical" evidence="5">
    <location>
        <begin position="15"/>
        <end position="42"/>
    </location>
</feature>
<evidence type="ECO:0000256" key="5">
    <source>
        <dbReference type="SAM" id="Phobius"/>
    </source>
</evidence>
<keyword evidence="4 5" id="KW-0472">Membrane</keyword>
<dbReference type="GO" id="GO:0005886">
    <property type="term" value="C:plasma membrane"/>
    <property type="evidence" value="ECO:0007669"/>
    <property type="project" value="TreeGrafter"/>
</dbReference>
<dbReference type="Pfam" id="PF04279">
    <property type="entry name" value="IspA"/>
    <property type="match status" value="1"/>
</dbReference>
<reference evidence="6 7" key="1">
    <citation type="submission" date="2020-03" db="EMBL/GenBank/DDBJ databases">
        <title>Genomic Encyclopedia of Type Strains, Phase IV (KMG-IV): sequencing the most valuable type-strain genomes for metagenomic binning, comparative biology and taxonomic classification.</title>
        <authorList>
            <person name="Goeker M."/>
        </authorList>
    </citation>
    <scope>NUCLEOTIDE SEQUENCE [LARGE SCALE GENOMIC DNA]</scope>
    <source>
        <strain evidence="6 7">DSM 19867</strain>
    </source>
</reference>
<keyword evidence="1" id="KW-1003">Cell membrane</keyword>
<gene>
    <name evidence="6" type="ORF">FHS83_000662</name>
</gene>
<evidence type="ECO:0000313" key="6">
    <source>
        <dbReference type="EMBL" id="NIK87344.1"/>
    </source>
</evidence>
<feature type="transmembrane region" description="Helical" evidence="5">
    <location>
        <begin position="124"/>
        <end position="144"/>
    </location>
</feature>
<dbReference type="Proteomes" id="UP000570514">
    <property type="component" value="Unassembled WGS sequence"/>
</dbReference>
<dbReference type="InterPro" id="IPR006008">
    <property type="entry name" value="YciB"/>
</dbReference>
<feature type="transmembrane region" description="Helical" evidence="5">
    <location>
        <begin position="81"/>
        <end position="97"/>
    </location>
</feature>
<keyword evidence="2 5" id="KW-0812">Transmembrane</keyword>
<organism evidence="6 7">
    <name type="scientific">Rhizomicrobium palustre</name>
    <dbReference type="NCBI Taxonomy" id="189966"/>
    <lineage>
        <taxon>Bacteria</taxon>
        <taxon>Pseudomonadati</taxon>
        <taxon>Pseudomonadota</taxon>
        <taxon>Alphaproteobacteria</taxon>
        <taxon>Micropepsales</taxon>
        <taxon>Micropepsaceae</taxon>
        <taxon>Rhizomicrobium</taxon>
    </lineage>
</organism>
<name>A0A846MV60_9PROT</name>
<dbReference type="PANTHER" id="PTHR36917">
    <property type="entry name" value="INTRACELLULAR SEPTATION PROTEIN A-RELATED"/>
    <property type="match status" value="1"/>
</dbReference>
<evidence type="ECO:0000256" key="3">
    <source>
        <dbReference type="ARBA" id="ARBA00022989"/>
    </source>
</evidence>